<gene>
    <name evidence="2" type="ORF">KOY48_03050</name>
</gene>
<protein>
    <submittedName>
        <fullName evidence="2">HD domain-containing protein</fullName>
    </submittedName>
</protein>
<feature type="compositionally biased region" description="Basic residues" evidence="1">
    <location>
        <begin position="201"/>
        <end position="212"/>
    </location>
</feature>
<name>A0A8F1SB28_9BACT</name>
<dbReference type="SUPFAM" id="SSF109604">
    <property type="entry name" value="HD-domain/PDEase-like"/>
    <property type="match status" value="1"/>
</dbReference>
<reference evidence="2" key="1">
    <citation type="submission" date="2021-06" db="EMBL/GenBank/DDBJ databases">
        <title>An adapted protocol for Saccharibacteria cultivation: two new species join this phylum of Candidate Phyla Radiations.</title>
        <authorList>
            <person name="Ibrahim A."/>
            <person name="Maatouk M."/>
            <person name="Zgheib R."/>
            <person name="Haddad G."/>
            <person name="Bou Khalil J."/>
            <person name="Raoult D."/>
            <person name="Bittar F."/>
        </authorList>
    </citation>
    <scope>NUCLEOTIDE SEQUENCE</scope>
    <source>
        <strain evidence="2">IHU1</strain>
    </source>
</reference>
<proteinExistence type="predicted"/>
<evidence type="ECO:0000313" key="3">
    <source>
        <dbReference type="Proteomes" id="UP000679129"/>
    </source>
</evidence>
<dbReference type="KEGG" id="mnd:KOY48_03050"/>
<accession>A0A8F1SB28</accession>
<dbReference type="Proteomes" id="UP000679129">
    <property type="component" value="Chromosome"/>
</dbReference>
<feature type="region of interest" description="Disordered" evidence="1">
    <location>
        <begin position="201"/>
        <end position="241"/>
    </location>
</feature>
<evidence type="ECO:0000256" key="1">
    <source>
        <dbReference type="SAM" id="MobiDB-lite"/>
    </source>
</evidence>
<dbReference type="EMBL" id="CP076460">
    <property type="protein sequence ID" value="QWQ31888.1"/>
    <property type="molecule type" value="Genomic_DNA"/>
</dbReference>
<evidence type="ECO:0000313" key="2">
    <source>
        <dbReference type="EMBL" id="QWQ31888.1"/>
    </source>
</evidence>
<keyword evidence="3" id="KW-1185">Reference proteome</keyword>
<sequence>MGVVLYPPNSANFLPTASHLSASNPHQRSSSNWRIIQQHRRPPNSPTIHQFIPPQHASIMKNSPKFIRLSDSRLFHMRGVAYKSYNLAREVFNMEEDVARSLFVMGLTHDFAYPFVENQTRRHEHEGGRILKLSGFNWAEAVFNHGDPDVENWTDEVLILNLANMTTSPDGKPITTNKLTLEKISKTDMAQIAFRQQKRLQIKQTNQRRTHQTKPNNPKLINPKVNQNKNPRIRSEDFYSE</sequence>
<dbReference type="AlphaFoldDB" id="A0A8F1SB28"/>
<organism evidence="2 3">
    <name type="scientific">Candidatus Minimicrobia naudis</name>
    <dbReference type="NCBI Taxonomy" id="2841263"/>
    <lineage>
        <taxon>Bacteria</taxon>
        <taxon>Candidatus Saccharimonadota</taxon>
        <taxon>Candidatus Saccharimonadota incertae sedis</taxon>
        <taxon>Candidatus Minimicrobia</taxon>
    </lineage>
</organism>